<evidence type="ECO:0000313" key="2">
    <source>
        <dbReference type="Proteomes" id="UP001060085"/>
    </source>
</evidence>
<sequence>MDSKRKDVVEDLRSHTTKFSNMHNPGLNEKASVSLSKKVKREHVHKRIEDEDSDFLKCLNTEYMSILGNPKPGFSIDCGDDPSYALFLSSLKNDGSSYVLQANEKTGLTKPLKYMENDPNGEDENDLDSHAKTEGIEFQTFSKVIPTFGGAIEKLLLATGWQGMFSTMCYVFPRKMHRSGAPYRASSDDMYGFFTLRVETLEEGRSTLRAWPNRTWFRWPCFGDLDFVRGAPLLHYMFFYIWGVEAALMCLDSLRLPSCARNPHVVPRGTQMPNSATVDLVVGLGASQYQYKNGASVVYDSLIFLNSQTDDNVVSKKKKYTDAIQHETTSKGVNYPFLLF</sequence>
<dbReference type="Proteomes" id="UP001060085">
    <property type="component" value="Linkage Group LG03"/>
</dbReference>
<dbReference type="EMBL" id="CM044703">
    <property type="protein sequence ID" value="KAI5671119.1"/>
    <property type="molecule type" value="Genomic_DNA"/>
</dbReference>
<name>A0ACC0BEN0_CATRO</name>
<reference evidence="2" key="1">
    <citation type="journal article" date="2023" name="Nat. Plants">
        <title>Single-cell RNA sequencing provides a high-resolution roadmap for understanding the multicellular compartmentation of specialized metabolism.</title>
        <authorList>
            <person name="Sun S."/>
            <person name="Shen X."/>
            <person name="Li Y."/>
            <person name="Li Y."/>
            <person name="Wang S."/>
            <person name="Li R."/>
            <person name="Zhang H."/>
            <person name="Shen G."/>
            <person name="Guo B."/>
            <person name="Wei J."/>
            <person name="Xu J."/>
            <person name="St-Pierre B."/>
            <person name="Chen S."/>
            <person name="Sun C."/>
        </authorList>
    </citation>
    <scope>NUCLEOTIDE SEQUENCE [LARGE SCALE GENOMIC DNA]</scope>
</reference>
<accession>A0ACC0BEN0</accession>
<organism evidence="1 2">
    <name type="scientific">Catharanthus roseus</name>
    <name type="common">Madagascar periwinkle</name>
    <name type="synonym">Vinca rosea</name>
    <dbReference type="NCBI Taxonomy" id="4058"/>
    <lineage>
        <taxon>Eukaryota</taxon>
        <taxon>Viridiplantae</taxon>
        <taxon>Streptophyta</taxon>
        <taxon>Embryophyta</taxon>
        <taxon>Tracheophyta</taxon>
        <taxon>Spermatophyta</taxon>
        <taxon>Magnoliopsida</taxon>
        <taxon>eudicotyledons</taxon>
        <taxon>Gunneridae</taxon>
        <taxon>Pentapetalae</taxon>
        <taxon>asterids</taxon>
        <taxon>lamiids</taxon>
        <taxon>Gentianales</taxon>
        <taxon>Apocynaceae</taxon>
        <taxon>Rauvolfioideae</taxon>
        <taxon>Vinceae</taxon>
        <taxon>Catharanthinae</taxon>
        <taxon>Catharanthus</taxon>
    </lineage>
</organism>
<gene>
    <name evidence="1" type="ORF">M9H77_11483</name>
</gene>
<comment type="caution">
    <text evidence="1">The sequence shown here is derived from an EMBL/GenBank/DDBJ whole genome shotgun (WGS) entry which is preliminary data.</text>
</comment>
<keyword evidence="2" id="KW-1185">Reference proteome</keyword>
<protein>
    <submittedName>
        <fullName evidence="1">Uncharacterized protein</fullName>
    </submittedName>
</protein>
<evidence type="ECO:0000313" key="1">
    <source>
        <dbReference type="EMBL" id="KAI5671119.1"/>
    </source>
</evidence>
<proteinExistence type="predicted"/>